<protein>
    <submittedName>
        <fullName evidence="1">Uncharacterized protein</fullName>
    </submittedName>
</protein>
<proteinExistence type="predicted"/>
<keyword evidence="2" id="KW-1185">Reference proteome</keyword>
<gene>
    <name evidence="1" type="ORF">PGIGA_G00163440</name>
</gene>
<dbReference type="Proteomes" id="UP000829447">
    <property type="component" value="Linkage Group LG26"/>
</dbReference>
<dbReference type="EMBL" id="CM040479">
    <property type="protein sequence ID" value="MCI4393981.1"/>
    <property type="molecule type" value="Genomic_DNA"/>
</dbReference>
<evidence type="ECO:0000313" key="2">
    <source>
        <dbReference type="Proteomes" id="UP000829447"/>
    </source>
</evidence>
<accession>A0ACC5XSS1</accession>
<name>A0ACC5XSS1_PANGG</name>
<reference evidence="1 2" key="1">
    <citation type="journal article" date="2022" name="bioRxiv">
        <title>An ancient truncated duplication of the anti-Mullerian hormone receptor type 2 gene is a potential conserved master sex determinant in the Pangasiidae catfish family.</title>
        <authorList>
            <person name="Wen M."/>
            <person name="Pan Q."/>
            <person name="Jouanno E."/>
            <person name="Montfort J."/>
            <person name="Zahm M."/>
            <person name="Cabau C."/>
            <person name="Klopp C."/>
            <person name="Iampietro C."/>
            <person name="Roques C."/>
            <person name="Bouchez O."/>
            <person name="Castinel A."/>
            <person name="Donnadieu C."/>
            <person name="Parrinello H."/>
            <person name="Poncet C."/>
            <person name="Belmonte E."/>
            <person name="Gautier V."/>
            <person name="Avarre J.-C."/>
            <person name="Dugue R."/>
            <person name="Gustiano R."/>
            <person name="Ha T.T.T."/>
            <person name="Campet M."/>
            <person name="Sriphairoj K."/>
            <person name="Ribolli J."/>
            <person name="de Almeida F.L."/>
            <person name="Desvignes T."/>
            <person name="Postlethwait J.H."/>
            <person name="Bucao C.F."/>
            <person name="Robinson-Rechavi M."/>
            <person name="Bobe J."/>
            <person name="Herpin A."/>
            <person name="Guiguen Y."/>
        </authorList>
    </citation>
    <scope>NUCLEOTIDE SEQUENCE [LARGE SCALE GENOMIC DNA]</scope>
    <source>
        <strain evidence="1">YG-Dec2019</strain>
    </source>
</reference>
<comment type="caution">
    <text evidence="1">The sequence shown here is derived from an EMBL/GenBank/DDBJ whole genome shotgun (WGS) entry which is preliminary data.</text>
</comment>
<sequence length="169" mass="18553">MEKIPVPPSLGPPLESTSSVQQTAHPPKPAPRTRHITVECGTYNHQQSPGPQHHGSRPMENIPVPPYPGPPLESVQPRAYNHQPPPQIHHTTAEGGPGTHLHSTGPQHHSSLPMENIPVPPYPGPPLDSEQHRTFIPQPTPQTHHIPSEGGPHTHLHPPGPRRQRYVSY</sequence>
<evidence type="ECO:0000313" key="1">
    <source>
        <dbReference type="EMBL" id="MCI4393981.1"/>
    </source>
</evidence>
<organism evidence="1 2">
    <name type="scientific">Pangasianodon gigas</name>
    <name type="common">Mekong giant catfish</name>
    <name type="synonym">Pangasius gigas</name>
    <dbReference type="NCBI Taxonomy" id="30993"/>
    <lineage>
        <taxon>Eukaryota</taxon>
        <taxon>Metazoa</taxon>
        <taxon>Chordata</taxon>
        <taxon>Craniata</taxon>
        <taxon>Vertebrata</taxon>
        <taxon>Euteleostomi</taxon>
        <taxon>Actinopterygii</taxon>
        <taxon>Neopterygii</taxon>
        <taxon>Teleostei</taxon>
        <taxon>Ostariophysi</taxon>
        <taxon>Siluriformes</taxon>
        <taxon>Pangasiidae</taxon>
        <taxon>Pangasianodon</taxon>
    </lineage>
</organism>